<dbReference type="KEGG" id="psco:LY89DRAFT_584744"/>
<evidence type="ECO:0000256" key="2">
    <source>
        <dbReference type="ARBA" id="ARBA00022692"/>
    </source>
</evidence>
<evidence type="ECO:0000256" key="1">
    <source>
        <dbReference type="ARBA" id="ARBA00004141"/>
    </source>
</evidence>
<dbReference type="InterPro" id="IPR052337">
    <property type="entry name" value="SAT4-like"/>
</dbReference>
<feature type="non-terminal residue" evidence="9">
    <location>
        <position position="1"/>
    </location>
</feature>
<dbReference type="AlphaFoldDB" id="A0A194XBK4"/>
<keyword evidence="4 7" id="KW-0472">Membrane</keyword>
<feature type="domain" description="Rhodopsin" evidence="8">
    <location>
        <begin position="25"/>
        <end position="253"/>
    </location>
</feature>
<evidence type="ECO:0000259" key="8">
    <source>
        <dbReference type="Pfam" id="PF20684"/>
    </source>
</evidence>
<evidence type="ECO:0000313" key="9">
    <source>
        <dbReference type="EMBL" id="KUJ17544.1"/>
    </source>
</evidence>
<keyword evidence="3 7" id="KW-1133">Transmembrane helix</keyword>
<dbReference type="OrthoDB" id="444631at2759"/>
<evidence type="ECO:0000256" key="6">
    <source>
        <dbReference type="SAM" id="MobiDB-lite"/>
    </source>
</evidence>
<reference evidence="9 10" key="1">
    <citation type="submission" date="2015-10" db="EMBL/GenBank/DDBJ databases">
        <title>Full genome of DAOMC 229536 Phialocephala scopiformis, a fungal endophyte of spruce producing the potent anti-insectan compound rugulosin.</title>
        <authorList>
            <consortium name="DOE Joint Genome Institute"/>
            <person name="Walker A.K."/>
            <person name="Frasz S.L."/>
            <person name="Seifert K.A."/>
            <person name="Miller J.D."/>
            <person name="Mondo S.J."/>
            <person name="Labutti K."/>
            <person name="Lipzen A."/>
            <person name="Dockter R."/>
            <person name="Kennedy M."/>
            <person name="Grigoriev I.V."/>
            <person name="Spatafora J.W."/>
        </authorList>
    </citation>
    <scope>NUCLEOTIDE SEQUENCE [LARGE SCALE GENOMIC DNA]</scope>
    <source>
        <strain evidence="9 10">CBS 120377</strain>
    </source>
</reference>
<dbReference type="RefSeq" id="XP_018071899.1">
    <property type="nucleotide sequence ID" value="XM_018209285.1"/>
</dbReference>
<feature type="transmembrane region" description="Helical" evidence="7">
    <location>
        <begin position="84"/>
        <end position="108"/>
    </location>
</feature>
<feature type="region of interest" description="Disordered" evidence="6">
    <location>
        <begin position="266"/>
        <end position="286"/>
    </location>
</feature>
<evidence type="ECO:0000313" key="10">
    <source>
        <dbReference type="Proteomes" id="UP000070700"/>
    </source>
</evidence>
<name>A0A194XBK4_MOLSC</name>
<keyword evidence="2 7" id="KW-0812">Transmembrane</keyword>
<proteinExistence type="inferred from homology"/>
<dbReference type="EMBL" id="KQ947414">
    <property type="protein sequence ID" value="KUJ17544.1"/>
    <property type="molecule type" value="Genomic_DNA"/>
</dbReference>
<dbReference type="PANTHER" id="PTHR33048:SF108">
    <property type="entry name" value="INTEGRAL MEMBRANE PROTEIN"/>
    <property type="match status" value="1"/>
</dbReference>
<gene>
    <name evidence="9" type="ORF">LY89DRAFT_584744</name>
</gene>
<evidence type="ECO:0000256" key="4">
    <source>
        <dbReference type="ARBA" id="ARBA00023136"/>
    </source>
</evidence>
<dbReference type="InterPro" id="IPR049326">
    <property type="entry name" value="Rhodopsin_dom_fungi"/>
</dbReference>
<feature type="transmembrane region" description="Helical" evidence="7">
    <location>
        <begin position="41"/>
        <end position="64"/>
    </location>
</feature>
<sequence length="363" mass="39699">NPSRVPQILAGILLPTLFASIFVVARLYTRFIITRNWGNDDTLITIAWVTSLGLAVTNALLIPFGGGHHAIFQKPSQITPTLKIAFIGRLIYQFVLCLTKLGICLFYLRVFQDKASKRQVYMIAAFTIISALVIEIEFVFQCNPVSDAWNFVNPNCKATNPSVVTNCVCNIIADVWIMAFVIPRVLPLQMARRQKFSLLGVVSLGMLVIAASIVRCILVLMIGKQGMVTTWTTLEVATGLFCASAPCIRPLLRQIAPGFMSSLSQTFSGPSKARTKTGPSSKYGLGSVNRVGKRGEAFELSSRGEGDRATFWIEEGDNRKSAADSEESENSKGNITKTVVVSVRHDESSSSSLPAETKGWQNV</sequence>
<dbReference type="InParanoid" id="A0A194XBK4"/>
<feature type="transmembrane region" description="Helical" evidence="7">
    <location>
        <begin position="6"/>
        <end position="29"/>
    </location>
</feature>
<feature type="transmembrane region" description="Helical" evidence="7">
    <location>
        <begin position="163"/>
        <end position="186"/>
    </location>
</feature>
<accession>A0A194XBK4</accession>
<feature type="transmembrane region" description="Helical" evidence="7">
    <location>
        <begin position="198"/>
        <end position="222"/>
    </location>
</feature>
<organism evidence="9 10">
    <name type="scientific">Mollisia scopiformis</name>
    <name type="common">Conifer needle endophyte fungus</name>
    <name type="synonym">Phialocephala scopiformis</name>
    <dbReference type="NCBI Taxonomy" id="149040"/>
    <lineage>
        <taxon>Eukaryota</taxon>
        <taxon>Fungi</taxon>
        <taxon>Dikarya</taxon>
        <taxon>Ascomycota</taxon>
        <taxon>Pezizomycotina</taxon>
        <taxon>Leotiomycetes</taxon>
        <taxon>Helotiales</taxon>
        <taxon>Mollisiaceae</taxon>
        <taxon>Mollisia</taxon>
    </lineage>
</organism>
<evidence type="ECO:0000256" key="5">
    <source>
        <dbReference type="ARBA" id="ARBA00038359"/>
    </source>
</evidence>
<evidence type="ECO:0000256" key="3">
    <source>
        <dbReference type="ARBA" id="ARBA00022989"/>
    </source>
</evidence>
<dbReference type="GeneID" id="28819011"/>
<evidence type="ECO:0000256" key="7">
    <source>
        <dbReference type="SAM" id="Phobius"/>
    </source>
</evidence>
<dbReference type="GO" id="GO:0016020">
    <property type="term" value="C:membrane"/>
    <property type="evidence" value="ECO:0007669"/>
    <property type="project" value="UniProtKB-SubCell"/>
</dbReference>
<keyword evidence="10" id="KW-1185">Reference proteome</keyword>
<feature type="region of interest" description="Disordered" evidence="6">
    <location>
        <begin position="314"/>
        <end position="363"/>
    </location>
</feature>
<dbReference type="Pfam" id="PF20684">
    <property type="entry name" value="Fung_rhodopsin"/>
    <property type="match status" value="1"/>
</dbReference>
<comment type="subcellular location">
    <subcellularLocation>
        <location evidence="1">Membrane</location>
        <topology evidence="1">Multi-pass membrane protein</topology>
    </subcellularLocation>
</comment>
<comment type="similarity">
    <text evidence="5">Belongs to the SAT4 family.</text>
</comment>
<dbReference type="Proteomes" id="UP000070700">
    <property type="component" value="Unassembled WGS sequence"/>
</dbReference>
<dbReference type="PANTHER" id="PTHR33048">
    <property type="entry name" value="PTH11-LIKE INTEGRAL MEMBRANE PROTEIN (AFU_ORTHOLOGUE AFUA_5G11245)"/>
    <property type="match status" value="1"/>
</dbReference>
<protein>
    <recommendedName>
        <fullName evidence="8">Rhodopsin domain-containing protein</fullName>
    </recommendedName>
</protein>
<feature type="transmembrane region" description="Helical" evidence="7">
    <location>
        <begin position="120"/>
        <end position="140"/>
    </location>
</feature>